<gene>
    <name evidence="2" type="ORF">M125_1939</name>
    <name evidence="1" type="ORF">M125_4453</name>
</gene>
<evidence type="ECO:0000313" key="2">
    <source>
        <dbReference type="EMBL" id="EXY91353.1"/>
    </source>
</evidence>
<evidence type="ECO:0000313" key="3">
    <source>
        <dbReference type="Proteomes" id="UP000020773"/>
    </source>
</evidence>
<evidence type="ECO:0000313" key="1">
    <source>
        <dbReference type="EMBL" id="EXY88888.1"/>
    </source>
</evidence>
<protein>
    <submittedName>
        <fullName evidence="1">Uncharacterized protein</fullName>
    </submittedName>
</protein>
<dbReference type="EMBL" id="JGDB01000056">
    <property type="protein sequence ID" value="EXY91353.1"/>
    <property type="molecule type" value="Genomic_DNA"/>
</dbReference>
<dbReference type="PATRIC" id="fig|1339316.3.peg.1871"/>
<sequence>MDDIPGGELHGVETDRIGLHHRLHGFSPMNDFYFEESSEDIFGNPG</sequence>
<comment type="caution">
    <text evidence="1">The sequence shown here is derived from an EMBL/GenBank/DDBJ whole genome shotgun (WGS) entry which is preliminary data.</text>
</comment>
<organism evidence="1 3">
    <name type="scientific">Bacteroides fragilis str. 3998T(B)3</name>
    <dbReference type="NCBI Taxonomy" id="1339316"/>
    <lineage>
        <taxon>Bacteria</taxon>
        <taxon>Pseudomonadati</taxon>
        <taxon>Bacteroidota</taxon>
        <taxon>Bacteroidia</taxon>
        <taxon>Bacteroidales</taxon>
        <taxon>Bacteroidaceae</taxon>
        <taxon>Bacteroides</taxon>
    </lineage>
</organism>
<dbReference type="EMBL" id="JGDB01000263">
    <property type="protein sequence ID" value="EXY88888.1"/>
    <property type="molecule type" value="Genomic_DNA"/>
</dbReference>
<dbReference type="AlphaFoldDB" id="A0A015VSI1"/>
<dbReference type="Proteomes" id="UP000020773">
    <property type="component" value="Unassembled WGS sequence"/>
</dbReference>
<name>A0A015VSI1_BACFG</name>
<proteinExistence type="predicted"/>
<reference evidence="1 3" key="1">
    <citation type="submission" date="2014-02" db="EMBL/GenBank/DDBJ databases">
        <authorList>
            <person name="Sears C."/>
            <person name="Carroll K."/>
            <person name="Sack B.R."/>
            <person name="Qadri F."/>
            <person name="Myers L.L."/>
            <person name="Chung G.-T."/>
            <person name="Escheverria P."/>
            <person name="Fraser C.M."/>
            <person name="Sadzewicz L."/>
            <person name="Shefchek K.A."/>
            <person name="Tallon L."/>
            <person name="Das S.P."/>
            <person name="Daugherty S."/>
            <person name="Mongodin E.F."/>
        </authorList>
    </citation>
    <scope>NUCLEOTIDE SEQUENCE [LARGE SCALE GENOMIC DNA]</scope>
    <source>
        <strain evidence="1">3998T</strain>
        <strain evidence="3">3998T(B)3</strain>
    </source>
</reference>
<accession>A0A015VSI1</accession>